<dbReference type="HOGENOM" id="CLU_149290_2_0_3"/>
<name>B7JX80_RIPO1</name>
<organism evidence="1 2">
    <name type="scientific">Rippkaea orientalis (strain PCC 8801 / RF-1)</name>
    <name type="common">Cyanothece sp. (strain PCC 8801)</name>
    <dbReference type="NCBI Taxonomy" id="41431"/>
    <lineage>
        <taxon>Bacteria</taxon>
        <taxon>Bacillati</taxon>
        <taxon>Cyanobacteriota</taxon>
        <taxon>Cyanophyceae</taxon>
        <taxon>Oscillatoriophycideae</taxon>
        <taxon>Chroococcales</taxon>
        <taxon>Aphanothecaceae</taxon>
        <taxon>Rippkaea</taxon>
        <taxon>Rippkaea orientalis</taxon>
    </lineage>
</organism>
<dbReference type="Proteomes" id="UP000008204">
    <property type="component" value="Chromosome"/>
</dbReference>
<gene>
    <name evidence="1" type="ordered locus">PCC8801_3087</name>
</gene>
<dbReference type="InterPro" id="IPR038573">
    <property type="entry name" value="BrnT_sf"/>
</dbReference>
<dbReference type="STRING" id="41431.PCC8801_3087"/>
<evidence type="ECO:0000313" key="1">
    <source>
        <dbReference type="EMBL" id="ACK67068.1"/>
    </source>
</evidence>
<evidence type="ECO:0000313" key="2">
    <source>
        <dbReference type="Proteomes" id="UP000008204"/>
    </source>
</evidence>
<dbReference type="AlphaFoldDB" id="B7JX80"/>
<dbReference type="KEGG" id="cyp:PCC8801_3087"/>
<dbReference type="Pfam" id="PF04365">
    <property type="entry name" value="BrnT_toxin"/>
    <property type="match status" value="1"/>
</dbReference>
<dbReference type="EMBL" id="CP001287">
    <property type="protein sequence ID" value="ACK67068.1"/>
    <property type="molecule type" value="Genomic_DNA"/>
</dbReference>
<sequence length="92" mass="11166">MRIEFEWDEQKRFSNLQKHGIDFVRACQIFENYTVDFEDNRYNYDEERFISIGETNGQILTVVYTYRGDVIRLISARKATKYEQTLYYSDNP</sequence>
<keyword evidence="2" id="KW-1185">Reference proteome</keyword>
<accession>B7JX80</accession>
<dbReference type="Gene3D" id="3.10.450.530">
    <property type="entry name" value="Ribonuclease toxin, BrnT, of type II toxin-antitoxin system"/>
    <property type="match status" value="1"/>
</dbReference>
<dbReference type="eggNOG" id="COG2929">
    <property type="taxonomic scope" value="Bacteria"/>
</dbReference>
<reference evidence="2" key="1">
    <citation type="journal article" date="2011" name="MBio">
        <title>Novel metabolic attributes of the genus Cyanothece, comprising a group of unicellular nitrogen-fixing Cyanobacteria.</title>
        <authorList>
            <person name="Bandyopadhyay A."/>
            <person name="Elvitigala T."/>
            <person name="Welsh E."/>
            <person name="Stockel J."/>
            <person name="Liberton M."/>
            <person name="Min H."/>
            <person name="Sherman L.A."/>
            <person name="Pakrasi H.B."/>
        </authorList>
    </citation>
    <scope>NUCLEOTIDE SEQUENCE [LARGE SCALE GENOMIC DNA]</scope>
    <source>
        <strain evidence="2">PCC 8801</strain>
    </source>
</reference>
<protein>
    <recommendedName>
        <fullName evidence="3">BrnT family toxin</fullName>
    </recommendedName>
</protein>
<evidence type="ECO:0008006" key="3">
    <source>
        <dbReference type="Google" id="ProtNLM"/>
    </source>
</evidence>
<proteinExistence type="predicted"/>
<dbReference type="OrthoDB" id="428036at2"/>
<dbReference type="InterPro" id="IPR007460">
    <property type="entry name" value="BrnT_toxin"/>
</dbReference>